<dbReference type="Proteomes" id="UP001242480">
    <property type="component" value="Unassembled WGS sequence"/>
</dbReference>
<dbReference type="SUPFAM" id="SSF47598">
    <property type="entry name" value="Ribbon-helix-helix"/>
    <property type="match status" value="1"/>
</dbReference>
<accession>A0ABU0J7J2</accession>
<dbReference type="EMBL" id="JAUSVX010000003">
    <property type="protein sequence ID" value="MDQ0469244.1"/>
    <property type="molecule type" value="Genomic_DNA"/>
</dbReference>
<evidence type="ECO:0000259" key="1">
    <source>
        <dbReference type="Pfam" id="PF01402"/>
    </source>
</evidence>
<organism evidence="2 3">
    <name type="scientific">Labrys wisconsinensis</name>
    <dbReference type="NCBI Taxonomy" id="425677"/>
    <lineage>
        <taxon>Bacteria</taxon>
        <taxon>Pseudomonadati</taxon>
        <taxon>Pseudomonadota</taxon>
        <taxon>Alphaproteobacteria</taxon>
        <taxon>Hyphomicrobiales</taxon>
        <taxon>Xanthobacteraceae</taxon>
        <taxon>Labrys</taxon>
    </lineage>
</organism>
<dbReference type="InterPro" id="IPR010985">
    <property type="entry name" value="Ribbon_hlx_hlx"/>
</dbReference>
<keyword evidence="3" id="KW-1185">Reference proteome</keyword>
<evidence type="ECO:0000313" key="2">
    <source>
        <dbReference type="EMBL" id="MDQ0469244.1"/>
    </source>
</evidence>
<dbReference type="InterPro" id="IPR002145">
    <property type="entry name" value="CopG"/>
</dbReference>
<sequence>MGDRIVTLTLNQQQLELLDRTVARGVAADRAALIRLALREQAEKQARQGQGNSR</sequence>
<reference evidence="2 3" key="1">
    <citation type="submission" date="2023-07" db="EMBL/GenBank/DDBJ databases">
        <title>Genomic Encyclopedia of Type Strains, Phase IV (KMG-IV): sequencing the most valuable type-strain genomes for metagenomic binning, comparative biology and taxonomic classification.</title>
        <authorList>
            <person name="Goeker M."/>
        </authorList>
    </citation>
    <scope>NUCLEOTIDE SEQUENCE [LARGE SCALE GENOMIC DNA]</scope>
    <source>
        <strain evidence="2 3">DSM 19619</strain>
    </source>
</reference>
<dbReference type="RefSeq" id="WP_307271680.1">
    <property type="nucleotide sequence ID" value="NZ_JAUSVX010000003.1"/>
</dbReference>
<name>A0ABU0J7J2_9HYPH</name>
<proteinExistence type="predicted"/>
<evidence type="ECO:0000313" key="3">
    <source>
        <dbReference type="Proteomes" id="UP001242480"/>
    </source>
</evidence>
<comment type="caution">
    <text evidence="2">The sequence shown here is derived from an EMBL/GenBank/DDBJ whole genome shotgun (WGS) entry which is preliminary data.</text>
</comment>
<dbReference type="Pfam" id="PF01402">
    <property type="entry name" value="RHH_1"/>
    <property type="match status" value="1"/>
</dbReference>
<protein>
    <submittedName>
        <fullName evidence="2">Arc/MetJ-type ribon-helix-helix transcriptional regulator</fullName>
    </submittedName>
</protein>
<feature type="domain" description="Ribbon-helix-helix protein CopG" evidence="1">
    <location>
        <begin position="5"/>
        <end position="45"/>
    </location>
</feature>
<gene>
    <name evidence="2" type="ORF">QO011_002255</name>
</gene>